<dbReference type="PRINTS" id="PR01409">
    <property type="entry name" value="TCELLCD5"/>
</dbReference>
<keyword evidence="2 11" id="KW-0812">Transmembrane</keyword>
<keyword evidence="14" id="KW-1185">Reference proteome</keyword>
<keyword evidence="4" id="KW-0677">Repeat</keyword>
<evidence type="ECO:0000256" key="5">
    <source>
        <dbReference type="ARBA" id="ARBA00022989"/>
    </source>
</evidence>
<organism evidence="13 14">
    <name type="scientific">Phrynocephalus forsythii</name>
    <dbReference type="NCBI Taxonomy" id="171643"/>
    <lineage>
        <taxon>Eukaryota</taxon>
        <taxon>Metazoa</taxon>
        <taxon>Chordata</taxon>
        <taxon>Craniata</taxon>
        <taxon>Vertebrata</taxon>
        <taxon>Euteleostomi</taxon>
        <taxon>Lepidosauria</taxon>
        <taxon>Squamata</taxon>
        <taxon>Bifurcata</taxon>
        <taxon>Unidentata</taxon>
        <taxon>Episquamata</taxon>
        <taxon>Toxicofera</taxon>
        <taxon>Iguania</taxon>
        <taxon>Acrodonta</taxon>
        <taxon>Agamidae</taxon>
        <taxon>Agaminae</taxon>
        <taxon>Phrynocephalus</taxon>
    </lineage>
</organism>
<evidence type="ECO:0000256" key="1">
    <source>
        <dbReference type="ARBA" id="ARBA00004167"/>
    </source>
</evidence>
<dbReference type="PROSITE" id="PS50287">
    <property type="entry name" value="SRCR_2"/>
    <property type="match status" value="2"/>
</dbReference>
<sequence>MDSIMTEKTAMLLGSRSWCEVRLTSDHGFFYLMYSTVLLSLQRLFVAVDKQRALKVYHIVPQTDVRLDGTGARCSGWLEILHGGKWRRIWGKKWTQKSSELACKQLGCGFPFGNLDPYSKESEKQETCLMECRGNETTLSDCIWHESNCTHHPGVALVCQDPLPTSTVPQSTTTPSATSSKPTDTPMIMLDDGTSLCSGSVELNFGGHWEMVCLGLQKWLEPRSCHSAGCEDLRRLKDLRSTESLPAPWEQVQCERRNLSMHCLDGTKTCLSITLVKCLGQDSKLRGSSTETALGILLGVVLAAVLLMLCVPPVYKKVMKKYSKRKHQWIGPHGVNQSVSFRNNSSATLQPDPQSQFIQKEETNAFRRSIYLSPYAALEGATNRISNPLDNSSDSDYDLCSAQQL</sequence>
<keyword evidence="8" id="KW-0325">Glycoprotein</keyword>
<dbReference type="InterPro" id="IPR001190">
    <property type="entry name" value="SRCR"/>
</dbReference>
<protein>
    <recommendedName>
        <fullName evidence="12">SRCR domain-containing protein</fullName>
    </recommendedName>
</protein>
<feature type="domain" description="SRCR" evidence="12">
    <location>
        <begin position="188"/>
        <end position="213"/>
    </location>
</feature>
<feature type="disulfide bond" evidence="9">
    <location>
        <begin position="132"/>
        <end position="142"/>
    </location>
</feature>
<keyword evidence="5 11" id="KW-1133">Transmembrane helix</keyword>
<feature type="domain" description="SRCR" evidence="12">
    <location>
        <begin position="65"/>
        <end position="160"/>
    </location>
</feature>
<dbReference type="Pfam" id="PF00530">
    <property type="entry name" value="SRCR"/>
    <property type="match status" value="1"/>
</dbReference>
<dbReference type="SUPFAM" id="SSF56487">
    <property type="entry name" value="SRCR-like"/>
    <property type="match status" value="2"/>
</dbReference>
<feature type="region of interest" description="Disordered" evidence="10">
    <location>
        <begin position="166"/>
        <end position="185"/>
    </location>
</feature>
<dbReference type="OrthoDB" id="544868at2759"/>
<reference evidence="13" key="1">
    <citation type="journal article" date="2023" name="DNA Res.">
        <title>Chromosome-level genome assembly of Phrynocephalus forsythii using third-generation DNA sequencing and Hi-C analysis.</title>
        <authorList>
            <person name="Qi Y."/>
            <person name="Zhao W."/>
            <person name="Zhao Y."/>
            <person name="Niu C."/>
            <person name="Cao S."/>
            <person name="Zhang Y."/>
        </authorList>
    </citation>
    <scope>NUCLEOTIDE SEQUENCE</scope>
    <source>
        <tissue evidence="13">Muscle</tissue>
    </source>
</reference>
<dbReference type="PRINTS" id="PR00258">
    <property type="entry name" value="SPERACTRCPTR"/>
</dbReference>
<proteinExistence type="predicted"/>
<dbReference type="InterPro" id="IPR036772">
    <property type="entry name" value="SRCR-like_dom_sf"/>
</dbReference>
<dbReference type="EMBL" id="JAPFRF010000001">
    <property type="protein sequence ID" value="KAJ7344232.1"/>
    <property type="molecule type" value="Genomic_DNA"/>
</dbReference>
<dbReference type="PANTHER" id="PTHR47309">
    <property type="entry name" value="T-CELL SURFACE GLYCOPROTEIN CD5"/>
    <property type="match status" value="1"/>
</dbReference>
<evidence type="ECO:0000313" key="13">
    <source>
        <dbReference type="EMBL" id="KAJ7344232.1"/>
    </source>
</evidence>
<dbReference type="AlphaFoldDB" id="A0A9Q0Y5Z7"/>
<keyword evidence="7 9" id="KW-1015">Disulfide bond</keyword>
<comment type="subcellular location">
    <subcellularLocation>
        <location evidence="1">Membrane</location>
        <topology evidence="1">Single-pass membrane protein</topology>
    </subcellularLocation>
</comment>
<dbReference type="FunFam" id="3.10.250.10:FF:000016">
    <property type="entry name" value="Scavenger receptor cysteine-rich protein type 12"/>
    <property type="match status" value="1"/>
</dbReference>
<comment type="caution">
    <text evidence="13">The sequence shown here is derived from an EMBL/GenBank/DDBJ whole genome shotgun (WGS) entry which is preliminary data.</text>
</comment>
<evidence type="ECO:0000256" key="4">
    <source>
        <dbReference type="ARBA" id="ARBA00022737"/>
    </source>
</evidence>
<keyword evidence="6 11" id="KW-0472">Membrane</keyword>
<dbReference type="GO" id="GO:0031295">
    <property type="term" value="P:T cell costimulation"/>
    <property type="evidence" value="ECO:0007669"/>
    <property type="project" value="TreeGrafter"/>
</dbReference>
<comment type="caution">
    <text evidence="9">Lacks conserved residue(s) required for the propagation of feature annotation.</text>
</comment>
<evidence type="ECO:0000313" key="14">
    <source>
        <dbReference type="Proteomes" id="UP001142489"/>
    </source>
</evidence>
<gene>
    <name evidence="13" type="ORF">JRQ81_000182</name>
</gene>
<dbReference type="SMART" id="SM00202">
    <property type="entry name" value="SR"/>
    <property type="match status" value="1"/>
</dbReference>
<dbReference type="GO" id="GO:0005886">
    <property type="term" value="C:plasma membrane"/>
    <property type="evidence" value="ECO:0007669"/>
    <property type="project" value="TreeGrafter"/>
</dbReference>
<dbReference type="InterPro" id="IPR003566">
    <property type="entry name" value="Tcell_CD5"/>
</dbReference>
<dbReference type="Gene3D" id="3.10.250.10">
    <property type="entry name" value="SRCR-like domain"/>
    <property type="match status" value="2"/>
</dbReference>
<evidence type="ECO:0000256" key="11">
    <source>
        <dbReference type="SAM" id="Phobius"/>
    </source>
</evidence>
<evidence type="ECO:0000256" key="8">
    <source>
        <dbReference type="ARBA" id="ARBA00023180"/>
    </source>
</evidence>
<keyword evidence="3" id="KW-0732">Signal</keyword>
<evidence type="ECO:0000256" key="2">
    <source>
        <dbReference type="ARBA" id="ARBA00022692"/>
    </source>
</evidence>
<accession>A0A9Q0Y5Z7</accession>
<evidence type="ECO:0000256" key="6">
    <source>
        <dbReference type="ARBA" id="ARBA00023136"/>
    </source>
</evidence>
<evidence type="ECO:0000256" key="7">
    <source>
        <dbReference type="ARBA" id="ARBA00023157"/>
    </source>
</evidence>
<dbReference type="PANTHER" id="PTHR47309:SF1">
    <property type="entry name" value="T-CELL SURFACE GLYCOPROTEIN CD5"/>
    <property type="match status" value="1"/>
</dbReference>
<evidence type="ECO:0000256" key="9">
    <source>
        <dbReference type="PROSITE-ProRule" id="PRU00196"/>
    </source>
</evidence>
<name>A0A9Q0Y5Z7_9SAUR</name>
<feature type="transmembrane region" description="Helical" evidence="11">
    <location>
        <begin position="293"/>
        <end position="315"/>
    </location>
</feature>
<evidence type="ECO:0000256" key="10">
    <source>
        <dbReference type="SAM" id="MobiDB-lite"/>
    </source>
</evidence>
<evidence type="ECO:0000256" key="3">
    <source>
        <dbReference type="ARBA" id="ARBA00022729"/>
    </source>
</evidence>
<dbReference type="Proteomes" id="UP001142489">
    <property type="component" value="Unassembled WGS sequence"/>
</dbReference>
<evidence type="ECO:0000259" key="12">
    <source>
        <dbReference type="PROSITE" id="PS50287"/>
    </source>
</evidence>